<keyword evidence="4" id="KW-1185">Reference proteome</keyword>
<feature type="domain" description="DUF1206" evidence="2">
    <location>
        <begin position="24"/>
        <end position="90"/>
    </location>
</feature>
<feature type="transmembrane region" description="Helical" evidence="1">
    <location>
        <begin position="24"/>
        <end position="45"/>
    </location>
</feature>
<evidence type="ECO:0000256" key="1">
    <source>
        <dbReference type="SAM" id="Phobius"/>
    </source>
</evidence>
<keyword evidence="1" id="KW-0472">Membrane</keyword>
<reference evidence="3 4" key="1">
    <citation type="submission" date="2019-06" db="EMBL/GenBank/DDBJ databases">
        <title>Sequencing the genomes of 1000 actinobacteria strains.</title>
        <authorList>
            <person name="Klenk H.-P."/>
        </authorList>
    </citation>
    <scope>NUCLEOTIDE SEQUENCE [LARGE SCALE GENOMIC DNA]</scope>
    <source>
        <strain evidence="3 4">DSM 18607</strain>
    </source>
</reference>
<sequence length="261" mass="27116">MDATVDEAARKANDHPAVEAGARLGYAASGVLHLLIAWIGLQLVLHEGVAASADQSGALSSLAGNGLGRALLWVILLGFALLGLWQVTEVFLQRQASGKVKAVAKTVTYVVLAVTTGRYAVGAGGRSGADQSADLTRTLMQQAFGRLLVAVVGLVVLGVGAYHVYKGWKRRFLADLEEHPGRPAEVAGRYGYVAKGVALGVVGVLFALAALHADPAEARGLDGALHTILEAPGGQTMLAVVSLGIAAYGVYSFFRARHARV</sequence>
<feature type="transmembrane region" description="Helical" evidence="1">
    <location>
        <begin position="143"/>
        <end position="165"/>
    </location>
</feature>
<evidence type="ECO:0000313" key="4">
    <source>
        <dbReference type="Proteomes" id="UP000317893"/>
    </source>
</evidence>
<keyword evidence="1" id="KW-1133">Transmembrane helix</keyword>
<evidence type="ECO:0000259" key="2">
    <source>
        <dbReference type="Pfam" id="PF06724"/>
    </source>
</evidence>
<evidence type="ECO:0000313" key="3">
    <source>
        <dbReference type="EMBL" id="TQJ07563.1"/>
    </source>
</evidence>
<organism evidence="3 4">
    <name type="scientific">Lapillicoccus jejuensis</name>
    <dbReference type="NCBI Taxonomy" id="402171"/>
    <lineage>
        <taxon>Bacteria</taxon>
        <taxon>Bacillati</taxon>
        <taxon>Actinomycetota</taxon>
        <taxon>Actinomycetes</taxon>
        <taxon>Micrococcales</taxon>
        <taxon>Intrasporangiaceae</taxon>
        <taxon>Lapillicoccus</taxon>
    </lineage>
</organism>
<protein>
    <submittedName>
        <fullName evidence="3">Uncharacterized protein DUF1206</fullName>
    </submittedName>
</protein>
<accession>A0A542DWV5</accession>
<feature type="transmembrane region" description="Helical" evidence="1">
    <location>
        <begin position="192"/>
        <end position="213"/>
    </location>
</feature>
<feature type="transmembrane region" description="Helical" evidence="1">
    <location>
        <begin position="233"/>
        <end position="254"/>
    </location>
</feature>
<feature type="domain" description="DUF1206" evidence="2">
    <location>
        <begin position="191"/>
        <end position="257"/>
    </location>
</feature>
<dbReference type="InterPro" id="IPR009597">
    <property type="entry name" value="DUF1206"/>
</dbReference>
<dbReference type="Pfam" id="PF06724">
    <property type="entry name" value="DUF1206"/>
    <property type="match status" value="3"/>
</dbReference>
<comment type="caution">
    <text evidence="3">The sequence shown here is derived from an EMBL/GenBank/DDBJ whole genome shotgun (WGS) entry which is preliminary data.</text>
</comment>
<dbReference type="OrthoDB" id="4552598at2"/>
<proteinExistence type="predicted"/>
<feature type="transmembrane region" description="Helical" evidence="1">
    <location>
        <begin position="66"/>
        <end position="85"/>
    </location>
</feature>
<feature type="domain" description="DUF1206" evidence="2">
    <location>
        <begin position="101"/>
        <end position="170"/>
    </location>
</feature>
<dbReference type="RefSeq" id="WP_141846682.1">
    <property type="nucleotide sequence ID" value="NZ_BAAAPR010000006.1"/>
</dbReference>
<dbReference type="AlphaFoldDB" id="A0A542DWV5"/>
<gene>
    <name evidence="3" type="ORF">FB458_0628</name>
</gene>
<name>A0A542DWV5_9MICO</name>
<dbReference type="EMBL" id="VFMN01000001">
    <property type="protein sequence ID" value="TQJ07563.1"/>
    <property type="molecule type" value="Genomic_DNA"/>
</dbReference>
<keyword evidence="1" id="KW-0812">Transmembrane</keyword>
<dbReference type="Proteomes" id="UP000317893">
    <property type="component" value="Unassembled WGS sequence"/>
</dbReference>